<evidence type="ECO:0000313" key="9">
    <source>
        <dbReference type="EMBL" id="ROP45654.1"/>
    </source>
</evidence>
<keyword evidence="2" id="KW-1003">Cell membrane</keyword>
<feature type="transmembrane region" description="Helical" evidence="7">
    <location>
        <begin position="91"/>
        <end position="110"/>
    </location>
</feature>
<dbReference type="InterPro" id="IPR050189">
    <property type="entry name" value="MFS_Efflux_Transporters"/>
</dbReference>
<dbReference type="InterPro" id="IPR036259">
    <property type="entry name" value="MFS_trans_sf"/>
</dbReference>
<dbReference type="PROSITE" id="PS50850">
    <property type="entry name" value="MFS"/>
    <property type="match status" value="1"/>
</dbReference>
<feature type="region of interest" description="Disordered" evidence="6">
    <location>
        <begin position="402"/>
        <end position="428"/>
    </location>
</feature>
<feature type="transmembrane region" description="Helical" evidence="7">
    <location>
        <begin position="350"/>
        <end position="371"/>
    </location>
</feature>
<evidence type="ECO:0000256" key="4">
    <source>
        <dbReference type="ARBA" id="ARBA00022989"/>
    </source>
</evidence>
<evidence type="ECO:0000256" key="3">
    <source>
        <dbReference type="ARBA" id="ARBA00022692"/>
    </source>
</evidence>
<evidence type="ECO:0000313" key="10">
    <source>
        <dbReference type="Proteomes" id="UP000276232"/>
    </source>
</evidence>
<feature type="transmembrane region" description="Helical" evidence="7">
    <location>
        <begin position="377"/>
        <end position="395"/>
    </location>
</feature>
<dbReference type="FunCoup" id="A0A3N1HT03">
    <property type="interactions" value="1"/>
</dbReference>
<keyword evidence="5 7" id="KW-0472">Membrane</keyword>
<feature type="transmembrane region" description="Helical" evidence="7">
    <location>
        <begin position="221"/>
        <end position="245"/>
    </location>
</feature>
<evidence type="ECO:0000256" key="2">
    <source>
        <dbReference type="ARBA" id="ARBA00022475"/>
    </source>
</evidence>
<keyword evidence="3 7" id="KW-0812">Transmembrane</keyword>
<protein>
    <submittedName>
        <fullName evidence="9">DHA1 family inner membrane transport protein</fullName>
    </submittedName>
</protein>
<evidence type="ECO:0000259" key="8">
    <source>
        <dbReference type="PROSITE" id="PS50850"/>
    </source>
</evidence>
<dbReference type="InterPro" id="IPR011701">
    <property type="entry name" value="MFS"/>
</dbReference>
<dbReference type="Proteomes" id="UP000276232">
    <property type="component" value="Unassembled WGS sequence"/>
</dbReference>
<organism evidence="9 10">
    <name type="scientific">Pseudokineococcus lusitanus</name>
    <dbReference type="NCBI Taxonomy" id="763993"/>
    <lineage>
        <taxon>Bacteria</taxon>
        <taxon>Bacillati</taxon>
        <taxon>Actinomycetota</taxon>
        <taxon>Actinomycetes</taxon>
        <taxon>Kineosporiales</taxon>
        <taxon>Kineosporiaceae</taxon>
        <taxon>Pseudokineococcus</taxon>
    </lineage>
</organism>
<reference evidence="9 10" key="1">
    <citation type="journal article" date="2015" name="Stand. Genomic Sci.">
        <title>Genomic Encyclopedia of Bacterial and Archaeal Type Strains, Phase III: the genomes of soil and plant-associated and newly described type strains.</title>
        <authorList>
            <person name="Whitman W.B."/>
            <person name="Woyke T."/>
            <person name="Klenk H.P."/>
            <person name="Zhou Y."/>
            <person name="Lilburn T.G."/>
            <person name="Beck B.J."/>
            <person name="De Vos P."/>
            <person name="Vandamme P."/>
            <person name="Eisen J.A."/>
            <person name="Garrity G."/>
            <person name="Hugenholtz P."/>
            <person name="Kyrpides N.C."/>
        </authorList>
    </citation>
    <scope>NUCLEOTIDE SEQUENCE [LARGE SCALE GENOMIC DNA]</scope>
    <source>
        <strain evidence="9 10">CECT 7306</strain>
    </source>
</reference>
<dbReference type="InterPro" id="IPR020846">
    <property type="entry name" value="MFS_dom"/>
</dbReference>
<feature type="transmembrane region" description="Helical" evidence="7">
    <location>
        <begin position="310"/>
        <end position="329"/>
    </location>
</feature>
<gene>
    <name evidence="9" type="ORF">EDC03_0259</name>
</gene>
<sequence>MTGHVRTPTPPAPDLGVGRRAAALTVTALAVGGFAIGTAEFMMMGLLPLVAADLGVSVPVASSAITAYAVGVVVGAPTLTALATRWSPRPVLLGMTALFLVGNVLCAVAPDATALVAARFVTALVHGAYFGVATVVARSVALPGRAASAVGTLMAGLAIANVVGVPAATALGQAVGWRVPFLVVAGLGALTALGITVLVPRSTAARVGLRAELAVFRQPSVWLFLAVVMTGFSALFAVHSFVAPLLEERTGLTGGGLAWALVVFGVGTVVGTVLGGRLADRRSTLVMVGSLTSTAVLLAVLVLASTWAPTALATLFALGVVTFGAGPAFQDRVIRLAGRGGSLVSAATHGAFNLANAIGAVLGALVLQAGLGVTAPLWVGVGASLTGLAVLSVALRVERRRRPGTPATGELPQQRASSSRTTPVTAGR</sequence>
<keyword evidence="4 7" id="KW-1133">Transmembrane helix</keyword>
<dbReference type="PANTHER" id="PTHR43124:SF3">
    <property type="entry name" value="CHLORAMPHENICOL EFFLUX PUMP RV0191"/>
    <property type="match status" value="1"/>
</dbReference>
<dbReference type="OrthoDB" id="9814237at2"/>
<dbReference type="EMBL" id="RJKN01000001">
    <property type="protein sequence ID" value="ROP45654.1"/>
    <property type="molecule type" value="Genomic_DNA"/>
</dbReference>
<dbReference type="RefSeq" id="WP_123378386.1">
    <property type="nucleotide sequence ID" value="NZ_RJKN01000001.1"/>
</dbReference>
<evidence type="ECO:0000256" key="5">
    <source>
        <dbReference type="ARBA" id="ARBA00023136"/>
    </source>
</evidence>
<dbReference type="Gene3D" id="1.20.1250.20">
    <property type="entry name" value="MFS general substrate transporter like domains"/>
    <property type="match status" value="2"/>
</dbReference>
<name>A0A3N1HT03_9ACTN</name>
<dbReference type="GO" id="GO:0022857">
    <property type="term" value="F:transmembrane transporter activity"/>
    <property type="evidence" value="ECO:0007669"/>
    <property type="project" value="InterPro"/>
</dbReference>
<comment type="caution">
    <text evidence="9">The sequence shown here is derived from an EMBL/GenBank/DDBJ whole genome shotgun (WGS) entry which is preliminary data.</text>
</comment>
<dbReference type="InParanoid" id="A0A3N1HT03"/>
<feature type="transmembrane region" description="Helical" evidence="7">
    <location>
        <begin position="257"/>
        <end position="278"/>
    </location>
</feature>
<feature type="compositionally biased region" description="Polar residues" evidence="6">
    <location>
        <begin position="414"/>
        <end position="428"/>
    </location>
</feature>
<feature type="domain" description="Major facilitator superfamily (MFS) profile" evidence="8">
    <location>
        <begin position="25"/>
        <end position="401"/>
    </location>
</feature>
<proteinExistence type="predicted"/>
<feature type="transmembrane region" description="Helical" evidence="7">
    <location>
        <begin position="177"/>
        <end position="200"/>
    </location>
</feature>
<dbReference type="PANTHER" id="PTHR43124">
    <property type="entry name" value="PURINE EFFLUX PUMP PBUE"/>
    <property type="match status" value="1"/>
</dbReference>
<feature type="transmembrane region" description="Helical" evidence="7">
    <location>
        <begin position="285"/>
        <end position="304"/>
    </location>
</feature>
<feature type="transmembrane region" description="Helical" evidence="7">
    <location>
        <begin position="21"/>
        <end position="45"/>
    </location>
</feature>
<dbReference type="Pfam" id="PF07690">
    <property type="entry name" value="MFS_1"/>
    <property type="match status" value="1"/>
</dbReference>
<evidence type="ECO:0000256" key="7">
    <source>
        <dbReference type="SAM" id="Phobius"/>
    </source>
</evidence>
<accession>A0A3N1HT03</accession>
<feature type="transmembrane region" description="Helical" evidence="7">
    <location>
        <begin position="65"/>
        <end position="84"/>
    </location>
</feature>
<dbReference type="GO" id="GO:0005886">
    <property type="term" value="C:plasma membrane"/>
    <property type="evidence" value="ECO:0007669"/>
    <property type="project" value="UniProtKB-SubCell"/>
</dbReference>
<feature type="transmembrane region" description="Helical" evidence="7">
    <location>
        <begin position="116"/>
        <end position="137"/>
    </location>
</feature>
<evidence type="ECO:0000256" key="6">
    <source>
        <dbReference type="SAM" id="MobiDB-lite"/>
    </source>
</evidence>
<dbReference type="CDD" id="cd17324">
    <property type="entry name" value="MFS_NepI_like"/>
    <property type="match status" value="1"/>
</dbReference>
<dbReference type="AlphaFoldDB" id="A0A3N1HT03"/>
<comment type="subcellular location">
    <subcellularLocation>
        <location evidence="1">Cell membrane</location>
        <topology evidence="1">Multi-pass membrane protein</topology>
    </subcellularLocation>
</comment>
<keyword evidence="10" id="KW-1185">Reference proteome</keyword>
<dbReference type="SUPFAM" id="SSF103473">
    <property type="entry name" value="MFS general substrate transporter"/>
    <property type="match status" value="1"/>
</dbReference>
<feature type="transmembrane region" description="Helical" evidence="7">
    <location>
        <begin position="149"/>
        <end position="171"/>
    </location>
</feature>
<evidence type="ECO:0000256" key="1">
    <source>
        <dbReference type="ARBA" id="ARBA00004651"/>
    </source>
</evidence>